<dbReference type="RefSeq" id="WP_148966684.1">
    <property type="nucleotide sequence ID" value="NZ_VTEU01000008.1"/>
</dbReference>
<reference evidence="1 2" key="1">
    <citation type="submission" date="2019-08" db="EMBL/GenBank/DDBJ databases">
        <title>Bacillus genomes from the desert of Cuatro Cienegas, Coahuila.</title>
        <authorList>
            <person name="Olmedo-Alvarez G."/>
        </authorList>
    </citation>
    <scope>NUCLEOTIDE SEQUENCE [LARGE SCALE GENOMIC DNA]</scope>
    <source>
        <strain evidence="1 2">CH88_3T</strain>
    </source>
</reference>
<sequence length="131" mass="15256">MINKEHEIQKILKKKFMEGPKFLMAEDSTGINYFSGNSSSAYYELYGSSSIFRLLIIEPSNNLFTSSYVGKNHLLFLLIEEDQVKGGFASINEEPLLEFQRVYPHLTEDQIKELVDLWLKFAKKHYDLLIK</sequence>
<organism evidence="1 2">
    <name type="scientific">Sutcliffiella horikoshii</name>
    <dbReference type="NCBI Taxonomy" id="79883"/>
    <lineage>
        <taxon>Bacteria</taxon>
        <taxon>Bacillati</taxon>
        <taxon>Bacillota</taxon>
        <taxon>Bacilli</taxon>
        <taxon>Bacillales</taxon>
        <taxon>Bacillaceae</taxon>
        <taxon>Sutcliffiella</taxon>
    </lineage>
</organism>
<protein>
    <submittedName>
        <fullName evidence="1">Uncharacterized protein</fullName>
    </submittedName>
</protein>
<name>A0AA94WNK3_9BACI</name>
<dbReference type="Proteomes" id="UP000323393">
    <property type="component" value="Unassembled WGS sequence"/>
</dbReference>
<accession>A0AA94WNK3</accession>
<gene>
    <name evidence="1" type="ORF">FZC74_16690</name>
</gene>
<dbReference type="EMBL" id="VTEU01000008">
    <property type="protein sequence ID" value="TYS57328.1"/>
    <property type="molecule type" value="Genomic_DNA"/>
</dbReference>
<proteinExistence type="predicted"/>
<evidence type="ECO:0000313" key="1">
    <source>
        <dbReference type="EMBL" id="TYS57328.1"/>
    </source>
</evidence>
<evidence type="ECO:0000313" key="2">
    <source>
        <dbReference type="Proteomes" id="UP000323393"/>
    </source>
</evidence>
<comment type="caution">
    <text evidence="1">The sequence shown here is derived from an EMBL/GenBank/DDBJ whole genome shotgun (WGS) entry which is preliminary data.</text>
</comment>
<dbReference type="AlphaFoldDB" id="A0AA94WNK3"/>